<evidence type="ECO:0000259" key="4">
    <source>
        <dbReference type="PROSITE" id="PS50010"/>
    </source>
</evidence>
<feature type="domain" description="DH" evidence="4">
    <location>
        <begin position="530"/>
        <end position="721"/>
    </location>
</feature>
<evidence type="ECO:0000256" key="1">
    <source>
        <dbReference type="ARBA" id="ARBA00022658"/>
    </source>
</evidence>
<gene>
    <name evidence="5" type="ORF">DGYR_LOCUS6699</name>
</gene>
<dbReference type="PROSITE" id="PS50010">
    <property type="entry name" value="DH_2"/>
    <property type="match status" value="1"/>
</dbReference>
<keyword evidence="1" id="KW-0344">Guanine-nucleotide releasing factor</keyword>
<protein>
    <submittedName>
        <fullName evidence="5">DgyrCDS7015</fullName>
    </submittedName>
</protein>
<dbReference type="InterPro" id="IPR036865">
    <property type="entry name" value="CRAL-TRIO_dom_sf"/>
</dbReference>
<dbReference type="Proteomes" id="UP000549394">
    <property type="component" value="Unassembled WGS sequence"/>
</dbReference>
<organism evidence="5 6">
    <name type="scientific">Dimorphilus gyrociliatus</name>
    <dbReference type="NCBI Taxonomy" id="2664684"/>
    <lineage>
        <taxon>Eukaryota</taxon>
        <taxon>Metazoa</taxon>
        <taxon>Spiralia</taxon>
        <taxon>Lophotrochozoa</taxon>
        <taxon>Annelida</taxon>
        <taxon>Polychaeta</taxon>
        <taxon>Polychaeta incertae sedis</taxon>
        <taxon>Dinophilidae</taxon>
        <taxon>Dimorphilus</taxon>
    </lineage>
</organism>
<dbReference type="EMBL" id="CAJFCJ010000008">
    <property type="protein sequence ID" value="CAD5118303.1"/>
    <property type="molecule type" value="Genomic_DNA"/>
</dbReference>
<dbReference type="AlphaFoldDB" id="A0A7I8VPT7"/>
<dbReference type="PANTHER" id="PTHR22826:SF209">
    <property type="entry name" value="DH DOMAIN-CONTAINING PROTEIN"/>
    <property type="match status" value="1"/>
</dbReference>
<dbReference type="GO" id="GO:0005737">
    <property type="term" value="C:cytoplasm"/>
    <property type="evidence" value="ECO:0007669"/>
    <property type="project" value="TreeGrafter"/>
</dbReference>
<dbReference type="OrthoDB" id="10004999at2759"/>
<sequence>MATVKSPINEMEYGDFLRKLKTNKYAYLYGGISKNGLPILVIPDNKQIINRNEFKYLLKFMTTTLKYSFENCNVETFTIVLDRRNSKWAHVREFIKESIITNSELINMVLIIKPIGFFQKLSNSNLERSNAINIHKLDNTDQLQKFICKENLTIEYKGNIKYDFYIWIDCLKFMNKIRLEISEIEEEIKNYQQFVLKWLNLINPDFIEKGLNDFEQFIERIKMKYEKLDGNSINFVKNIQKSKDNPPYLSIISNHIDSYNAKIREDNKQFLNICDTNRKSLQNNLQRQKWIILYEQVVVLIKDFEQLQVDDLNIEEEYNSIKDKYKECISQIEHCENESKKLEEKSTKHENLQELRSRVIAQHSTYSKRYEQTVQVKLCLASAEPLEKSFAAFLKTVPELLTKDTKGLCRILQDVESLIGRRDKFCQEHSKVLESNDLTVDSGLISKLEDFKKILRKYYAELGQVKMDIGNLINHAKIEAEWKVNRHSNDGKRKRDKKDKIRNLLPSTIELIPRELHLKEFDEFGNKLTTLQKSITELIESEKKYVAELQTVKKRYIENIQTQLRSVPKELINNKYNIFSNWEELLEFHETKVLKVFEENSLNLSNLAFHLYNIASNFGIYQRYCRNYVKNRELIEKMEDHEFFTDFCRNRYGPTQMEFVMSGGKLKSLSAYLCSPFSRFGQYVTNFERILNNMPKDSEEFEAMKLAVRTLSDEVSLINDSDCVNDVVEVTKKVSLPFSKRRENIGEVRDILLFSKCLIKPRLFKIHQKETNSKQPDVVHKTYRTVFLFHNALIFASRPDDRKYRFKGSIKFNEDLLTCFLNLGPHGNPATFVFQLQYGRELEIDCERDSYIFEKWAYSLEKVVPSDKLIMPPNYLTLPVIADSERRQTEKFFRNVTSPSQYSSLSSGYSSEISPSTII</sequence>
<reference evidence="5 6" key="1">
    <citation type="submission" date="2020-08" db="EMBL/GenBank/DDBJ databases">
        <authorList>
            <person name="Hejnol A."/>
        </authorList>
    </citation>
    <scope>NUCLEOTIDE SEQUENCE [LARGE SCALE GENOMIC DNA]</scope>
</reference>
<dbReference type="Gene3D" id="1.20.900.10">
    <property type="entry name" value="Dbl homology (DH) domain"/>
    <property type="match status" value="1"/>
</dbReference>
<feature type="coiled-coil region" evidence="2">
    <location>
        <begin position="318"/>
        <end position="355"/>
    </location>
</feature>
<evidence type="ECO:0000256" key="2">
    <source>
        <dbReference type="SAM" id="Coils"/>
    </source>
</evidence>
<proteinExistence type="predicted"/>
<dbReference type="PANTHER" id="PTHR22826">
    <property type="entry name" value="RHO GUANINE EXCHANGE FACTOR-RELATED"/>
    <property type="match status" value="1"/>
</dbReference>
<dbReference type="InterPro" id="IPR035899">
    <property type="entry name" value="DBL_dom_sf"/>
</dbReference>
<feature type="region of interest" description="Disordered" evidence="3">
    <location>
        <begin position="900"/>
        <end position="919"/>
    </location>
</feature>
<name>A0A7I8VPT7_9ANNE</name>
<keyword evidence="2" id="KW-0175">Coiled coil</keyword>
<keyword evidence="6" id="KW-1185">Reference proteome</keyword>
<accession>A0A7I8VPT7</accession>
<dbReference type="SUPFAM" id="SSF48065">
    <property type="entry name" value="DBL homology domain (DH-domain)"/>
    <property type="match status" value="1"/>
</dbReference>
<dbReference type="GO" id="GO:0005085">
    <property type="term" value="F:guanyl-nucleotide exchange factor activity"/>
    <property type="evidence" value="ECO:0007669"/>
    <property type="project" value="UniProtKB-KW"/>
</dbReference>
<dbReference type="SMART" id="SM00325">
    <property type="entry name" value="RhoGEF"/>
    <property type="match status" value="1"/>
</dbReference>
<dbReference type="Pfam" id="PF00621">
    <property type="entry name" value="RhoGEF"/>
    <property type="match status" value="1"/>
</dbReference>
<evidence type="ECO:0000313" key="6">
    <source>
        <dbReference type="Proteomes" id="UP000549394"/>
    </source>
</evidence>
<evidence type="ECO:0000256" key="3">
    <source>
        <dbReference type="SAM" id="MobiDB-lite"/>
    </source>
</evidence>
<dbReference type="InterPro" id="IPR051336">
    <property type="entry name" value="RhoGEF_Guanine_NuclExch_SF"/>
</dbReference>
<comment type="caution">
    <text evidence="5">The sequence shown here is derived from an EMBL/GenBank/DDBJ whole genome shotgun (WGS) entry which is preliminary data.</text>
</comment>
<evidence type="ECO:0000313" key="5">
    <source>
        <dbReference type="EMBL" id="CAD5118303.1"/>
    </source>
</evidence>
<dbReference type="InterPro" id="IPR000219">
    <property type="entry name" value="DH_dom"/>
</dbReference>
<dbReference type="SUPFAM" id="SSF52087">
    <property type="entry name" value="CRAL/TRIO domain"/>
    <property type="match status" value="1"/>
</dbReference>